<accession>A0A0G2Y750</accession>
<name>A0A0G2Y750_9VIRU</name>
<dbReference type="KEGG" id="vg:80514212"/>
<sequence length="472" mass="54003">MELKTMYFDTNNTMYLKVVSKKFVDKLNEGYNYLDDEYKIATLDITDDLFYKCSDNCVRECFNNDSSVHLRMRKTANELVSFTDYKNIFGQLRKDSVFVLQVFPKFDDPEFQMQEITDGNHGTIYKANRFYLGEKFDLGDVEVVKFFIKKGTDIHLHYDSIQRWAFDNRKTEVSMYLFGFSFVRGLDNFKVLAKICRDGNLELLRLLELNGFNETIKLYAIILSYISFQPLLTNYLLTKSYNFQKSNITVSNWKATMPYGTIDQYKTKVLLMAIANNHAELVQYLLTQNPSDKDINHAMLYAVTTANTSLLDYTLKNGGNIHYKNDQALILAVRFNHISMVRKLICLGMDSNNVFALTMAAENNHQDIVQHLINRGADVNANNRSALIAAAKNGHLKIVQMFVNNGADIKIDDTVIKTACKNGHNNIVKYLLGKGVSCDDIVLPSNSSFFSIVKLAVKRSIIVDNNKSNKIK</sequence>
<dbReference type="InterPro" id="IPR036770">
    <property type="entry name" value="Ankyrin_rpt-contain_sf"/>
</dbReference>
<dbReference type="SMART" id="SM00248">
    <property type="entry name" value="ANK"/>
    <property type="match status" value="6"/>
</dbReference>
<dbReference type="PANTHER" id="PTHR24126:SF14">
    <property type="entry name" value="ANK_REP_REGION DOMAIN-CONTAINING PROTEIN"/>
    <property type="match status" value="1"/>
</dbReference>
<dbReference type="EMBL" id="KM982402">
    <property type="protein sequence ID" value="AKI80414.1"/>
    <property type="molecule type" value="Genomic_DNA"/>
</dbReference>
<evidence type="ECO:0000256" key="1">
    <source>
        <dbReference type="ARBA" id="ARBA00022737"/>
    </source>
</evidence>
<keyword evidence="2" id="KW-0040">ANK repeat</keyword>
<evidence type="ECO:0000313" key="4">
    <source>
        <dbReference type="Proteomes" id="UP000240461"/>
    </source>
</evidence>
<protein>
    <submittedName>
        <fullName evidence="3">Ankyrin repeat-containing protein</fullName>
    </submittedName>
</protein>
<keyword evidence="1" id="KW-0677">Repeat</keyword>
<dbReference type="Pfam" id="PF12796">
    <property type="entry name" value="Ank_2"/>
    <property type="match status" value="2"/>
</dbReference>
<proteinExistence type="predicted"/>
<evidence type="ECO:0000313" key="3">
    <source>
        <dbReference type="EMBL" id="AKI80414.1"/>
    </source>
</evidence>
<dbReference type="Gene3D" id="1.25.40.20">
    <property type="entry name" value="Ankyrin repeat-containing domain"/>
    <property type="match status" value="2"/>
</dbReference>
<keyword evidence="4" id="KW-1185">Reference proteome</keyword>
<dbReference type="PANTHER" id="PTHR24126">
    <property type="entry name" value="ANKYRIN REPEAT, PH AND SEC7 DOMAIN CONTAINING PROTEIN SECG-RELATED"/>
    <property type="match status" value="1"/>
</dbReference>
<organism evidence="3 4">
    <name type="scientific">Acanthamoeba polyphaga mimivirus Kroon</name>
    <dbReference type="NCBI Taxonomy" id="3069720"/>
    <lineage>
        <taxon>Viruses</taxon>
        <taxon>Varidnaviria</taxon>
        <taxon>Bamfordvirae</taxon>
        <taxon>Nucleocytoviricota</taxon>
        <taxon>Megaviricetes</taxon>
        <taxon>Imitervirales</taxon>
        <taxon>Mimiviridae</taxon>
        <taxon>Megamimivirinae</taxon>
        <taxon>Mimivirus</taxon>
        <taxon>Mimivirus lagoaense</taxon>
    </lineage>
</organism>
<dbReference type="InterPro" id="IPR002110">
    <property type="entry name" value="Ankyrin_rpt"/>
</dbReference>
<dbReference type="SUPFAM" id="SSF48403">
    <property type="entry name" value="Ankyrin repeat"/>
    <property type="match status" value="1"/>
</dbReference>
<dbReference type="Proteomes" id="UP000240461">
    <property type="component" value="Segment"/>
</dbReference>
<reference evidence="3 4" key="1">
    <citation type="submission" date="2014-10" db="EMBL/GenBank/DDBJ databases">
        <title>Pan-genome analysis of Brazilian lineage A amoebal mimiviruses.</title>
        <authorList>
            <person name="Assis F.L."/>
            <person name="Abrahao J.S."/>
            <person name="Kroon E.G."/>
            <person name="Dornas F.P."/>
            <person name="Andrade K.R."/>
            <person name="Borato P.V.M."/>
            <person name="Pilotto M.R."/>
            <person name="Benamar S."/>
            <person name="LaScola B."/>
            <person name="Colson P."/>
        </authorList>
    </citation>
    <scope>NUCLEOTIDE SEQUENCE [LARGE SCALE GENOMIC DNA]</scope>
    <source>
        <strain evidence="3 4">Kroon</strain>
    </source>
</reference>
<evidence type="ECO:0000256" key="2">
    <source>
        <dbReference type="ARBA" id="ARBA00023043"/>
    </source>
</evidence>
<dbReference type="PROSITE" id="PS50088">
    <property type="entry name" value="ANK_REPEAT"/>
    <property type="match status" value="2"/>
</dbReference>
<dbReference type="PROSITE" id="PS50297">
    <property type="entry name" value="ANK_REP_REGION"/>
    <property type="match status" value="2"/>
</dbReference>